<protein>
    <submittedName>
        <fullName evidence="2">Uncharacterized protein</fullName>
    </submittedName>
</protein>
<accession>A0A250XEQ9</accession>
<evidence type="ECO:0000313" key="2">
    <source>
        <dbReference type="EMBL" id="GAX81557.1"/>
    </source>
</evidence>
<keyword evidence="1" id="KW-0175">Coiled coil</keyword>
<proteinExistence type="predicted"/>
<dbReference type="Proteomes" id="UP000232323">
    <property type="component" value="Unassembled WGS sequence"/>
</dbReference>
<gene>
    <name evidence="2" type="ORF">CEUSTIGMA_g8985.t1</name>
</gene>
<keyword evidence="3" id="KW-1185">Reference proteome</keyword>
<feature type="coiled-coil region" evidence="1">
    <location>
        <begin position="166"/>
        <end position="216"/>
    </location>
</feature>
<dbReference type="EMBL" id="BEGY01000067">
    <property type="protein sequence ID" value="GAX81557.1"/>
    <property type="molecule type" value="Genomic_DNA"/>
</dbReference>
<name>A0A250XEQ9_9CHLO</name>
<comment type="caution">
    <text evidence="2">The sequence shown here is derived from an EMBL/GenBank/DDBJ whole genome shotgun (WGS) entry which is preliminary data.</text>
</comment>
<reference evidence="2 3" key="1">
    <citation type="submission" date="2017-08" db="EMBL/GenBank/DDBJ databases">
        <title>Acidophilic green algal genome provides insights into adaptation to an acidic environment.</title>
        <authorList>
            <person name="Hirooka S."/>
            <person name="Hirose Y."/>
            <person name="Kanesaki Y."/>
            <person name="Higuchi S."/>
            <person name="Fujiwara T."/>
            <person name="Onuma R."/>
            <person name="Era A."/>
            <person name="Ohbayashi R."/>
            <person name="Uzuka A."/>
            <person name="Nozaki H."/>
            <person name="Yoshikawa H."/>
            <person name="Miyagishima S.Y."/>
        </authorList>
    </citation>
    <scope>NUCLEOTIDE SEQUENCE [LARGE SCALE GENOMIC DNA]</scope>
    <source>
        <strain evidence="2 3">NIES-2499</strain>
    </source>
</reference>
<evidence type="ECO:0000313" key="3">
    <source>
        <dbReference type="Proteomes" id="UP000232323"/>
    </source>
</evidence>
<sequence>MKSVNTTHICSRPRTHPLLKCAPFKCKRDILQSSDCSLPSISGQTSLKRTGTLVSYAVRHHGEAPTLNPSHESQKAFFSAYFSMDDGRDGEAGMKTLSKAMASVEDRSESQRLREKLREAERLATLRTEQLMRVQAEAQKAKKAFEIKLRKMYEALEAQQNIFSKQMALQQALSKEQLEAQLLESEAAAKSAESRAMEAEMKLSVATQRLVEAEIRASSWVSPGASGEEEGVEMLDPVIGVEGVPSANPAQLQMQLKTAEATIEELEVEWRSEVEELKTVHVKEVAAMRKEYVEAVEGFEWLIRELEAEKQLLKAQLLIKEE</sequence>
<dbReference type="AlphaFoldDB" id="A0A250XEQ9"/>
<feature type="coiled-coil region" evidence="1">
    <location>
        <begin position="249"/>
        <end position="316"/>
    </location>
</feature>
<evidence type="ECO:0000256" key="1">
    <source>
        <dbReference type="SAM" id="Coils"/>
    </source>
</evidence>
<organism evidence="2 3">
    <name type="scientific">Chlamydomonas eustigma</name>
    <dbReference type="NCBI Taxonomy" id="1157962"/>
    <lineage>
        <taxon>Eukaryota</taxon>
        <taxon>Viridiplantae</taxon>
        <taxon>Chlorophyta</taxon>
        <taxon>core chlorophytes</taxon>
        <taxon>Chlorophyceae</taxon>
        <taxon>CS clade</taxon>
        <taxon>Chlamydomonadales</taxon>
        <taxon>Chlamydomonadaceae</taxon>
        <taxon>Chlamydomonas</taxon>
    </lineage>
</organism>